<reference evidence="7" key="1">
    <citation type="journal article" date="2019" name="Int. J. Syst. Evol. Microbiol.">
        <title>The Global Catalogue of Microorganisms (GCM) 10K type strain sequencing project: providing services to taxonomists for standard genome sequencing and annotation.</title>
        <authorList>
            <consortium name="The Broad Institute Genomics Platform"/>
            <consortium name="The Broad Institute Genome Sequencing Center for Infectious Disease"/>
            <person name="Wu L."/>
            <person name="Ma J."/>
        </authorList>
    </citation>
    <scope>NUCLEOTIDE SEQUENCE [LARGE SCALE GENOMIC DNA]</scope>
    <source>
        <strain evidence="7">CCUG 62114</strain>
    </source>
</reference>
<dbReference type="InterPro" id="IPR050301">
    <property type="entry name" value="NTE"/>
</dbReference>
<proteinExistence type="predicted"/>
<organism evidence="6 7">
    <name type="scientific">Pseudofulvibacter geojedonensis</name>
    <dbReference type="NCBI Taxonomy" id="1123758"/>
    <lineage>
        <taxon>Bacteria</taxon>
        <taxon>Pseudomonadati</taxon>
        <taxon>Bacteroidota</taxon>
        <taxon>Flavobacteriia</taxon>
        <taxon>Flavobacteriales</taxon>
        <taxon>Flavobacteriaceae</taxon>
        <taxon>Pseudofulvibacter</taxon>
    </lineage>
</organism>
<feature type="active site" description="Proton acceptor" evidence="4">
    <location>
        <position position="209"/>
    </location>
</feature>
<dbReference type="InterPro" id="IPR002641">
    <property type="entry name" value="PNPLA_dom"/>
</dbReference>
<feature type="domain" description="PNPLA" evidence="5">
    <location>
        <begin position="32"/>
        <end position="222"/>
    </location>
</feature>
<comment type="caution">
    <text evidence="6">The sequence shown here is derived from an EMBL/GenBank/DDBJ whole genome shotgun (WGS) entry which is preliminary data.</text>
</comment>
<gene>
    <name evidence="6" type="ORF">ACFQ1O_06840</name>
</gene>
<feature type="short sequence motif" description="DGA/G" evidence="4">
    <location>
        <begin position="209"/>
        <end position="211"/>
    </location>
</feature>
<dbReference type="RefSeq" id="WP_377714703.1">
    <property type="nucleotide sequence ID" value="NZ_JBHTJM010000006.1"/>
</dbReference>
<dbReference type="Pfam" id="PF19143">
    <property type="entry name" value="Omp85_2"/>
    <property type="match status" value="1"/>
</dbReference>
<dbReference type="Gene3D" id="2.40.160.50">
    <property type="entry name" value="membrane protein fhac: a member of the omp85/tpsb transporter family"/>
    <property type="match status" value="1"/>
</dbReference>
<dbReference type="PANTHER" id="PTHR14226">
    <property type="entry name" value="NEUROPATHY TARGET ESTERASE/SWISS CHEESE D.MELANOGASTER"/>
    <property type="match status" value="1"/>
</dbReference>
<dbReference type="Gene3D" id="3.40.1090.10">
    <property type="entry name" value="Cytosolic phospholipase A2 catalytic domain"/>
    <property type="match status" value="2"/>
</dbReference>
<dbReference type="PROSITE" id="PS51635">
    <property type="entry name" value="PNPLA"/>
    <property type="match status" value="1"/>
</dbReference>
<dbReference type="SUPFAM" id="SSF52151">
    <property type="entry name" value="FabD/lysophospholipase-like"/>
    <property type="match status" value="1"/>
</dbReference>
<evidence type="ECO:0000313" key="7">
    <source>
        <dbReference type="Proteomes" id="UP001596997"/>
    </source>
</evidence>
<evidence type="ECO:0000256" key="3">
    <source>
        <dbReference type="ARBA" id="ARBA00023098"/>
    </source>
</evidence>
<keyword evidence="7" id="KW-1185">Reference proteome</keyword>
<accession>A0ABW3I1U4</accession>
<evidence type="ECO:0000313" key="6">
    <source>
        <dbReference type="EMBL" id="MFD0963716.1"/>
    </source>
</evidence>
<feature type="short sequence motif" description="GXSXG" evidence="4">
    <location>
        <begin position="63"/>
        <end position="67"/>
    </location>
</feature>
<keyword evidence="2 4" id="KW-0442">Lipid degradation</keyword>
<evidence type="ECO:0000256" key="1">
    <source>
        <dbReference type="ARBA" id="ARBA00022801"/>
    </source>
</evidence>
<dbReference type="Pfam" id="PF01734">
    <property type="entry name" value="Patatin"/>
    <property type="match status" value="1"/>
</dbReference>
<feature type="active site" description="Nucleophile" evidence="4">
    <location>
        <position position="65"/>
    </location>
</feature>
<evidence type="ECO:0000256" key="2">
    <source>
        <dbReference type="ARBA" id="ARBA00022963"/>
    </source>
</evidence>
<dbReference type="InterPro" id="IPR043864">
    <property type="entry name" value="Omp85-like_dom"/>
</dbReference>
<dbReference type="PANTHER" id="PTHR14226:SF29">
    <property type="entry name" value="NEUROPATHY TARGET ESTERASE SWS"/>
    <property type="match status" value="1"/>
</dbReference>
<feature type="short sequence motif" description="GXGXXG" evidence="4">
    <location>
        <begin position="36"/>
        <end position="41"/>
    </location>
</feature>
<sequence>MGKTTIVIFIFLFFCLGFSQEVEPKDDVRIGLVLSGGGAKGMAHIGVLKVIEESGVRIDYIAGTSMGAIVGAMYASGYTADELLEIFKEVDIEELIRDDFKRKNKSFFEREDADKRAITLPFNKFKISFPTALSKGQNIYSYYVEKLNHVKDINEFEKLPIPFFCVATNAENGKQVVLESGYLPNVIAASGAIPSLFEPVLLGDKLLIDGGVSNNYPIDELLEKNVDYVIGVDVQDSLRKKEDLRSISEVMLQVSNFTTNRQMKEKIKKTDVYIKPDIGDFTIVSFDKGKEIVEAGFVAAKSHLNDLIELSKKQSFEKNHYQKKKVGESFFIKDVLVLGNEKYTQSYIRGKLKIKANSKVTYKQIDDGVKALAATNNFHGIKYKVDKDNSLLIEVNETKTKTFLKLGAHYDNLYKSAALINVTNKQLITNNDILSLDVVLGDQIRYDLEYYIDKGFYWSVGMRSTLNTFERDVNKLVFANTISFPEENVRAELEVLSLTNMVYLETLFKKEFSFALGAEHNRVKFKSNSEDLDIDDDNYFSAFGRLKYDGLDDKYYPTKGLYFDGKFNLYSLAHDKKDDFEQFSIAKARMGLAKTFFDKVYVNLFTEGGIRIGNNTISTFDFLLGGYGNDFTLNYKPFIGYDFVSLAGDSYVKTDVDIHYEFYKNHLLTASASIANIDDGLFKDSDWLSLPEFQGYALGYGVKTFLGPMQIKSSWSPQVKKVQWYVSLGYWF</sequence>
<dbReference type="Proteomes" id="UP001596997">
    <property type="component" value="Unassembled WGS sequence"/>
</dbReference>
<dbReference type="CDD" id="cd07205">
    <property type="entry name" value="Pat_PNPLA6_PNPLA7_NTE1_like"/>
    <property type="match status" value="1"/>
</dbReference>
<evidence type="ECO:0000259" key="5">
    <source>
        <dbReference type="PROSITE" id="PS51635"/>
    </source>
</evidence>
<keyword evidence="3 4" id="KW-0443">Lipid metabolism</keyword>
<name>A0ABW3I1U4_9FLAO</name>
<evidence type="ECO:0000256" key="4">
    <source>
        <dbReference type="PROSITE-ProRule" id="PRU01161"/>
    </source>
</evidence>
<dbReference type="EMBL" id="JBHTJM010000006">
    <property type="protein sequence ID" value="MFD0963716.1"/>
    <property type="molecule type" value="Genomic_DNA"/>
</dbReference>
<dbReference type="Gene3D" id="3.10.20.310">
    <property type="entry name" value="membrane protein fhac"/>
    <property type="match status" value="1"/>
</dbReference>
<protein>
    <submittedName>
        <fullName evidence="6">Patatin-like phospholipase family protein</fullName>
    </submittedName>
</protein>
<keyword evidence="1 4" id="KW-0378">Hydrolase</keyword>
<dbReference type="InterPro" id="IPR016035">
    <property type="entry name" value="Acyl_Trfase/lysoPLipase"/>
</dbReference>